<evidence type="ECO:0000313" key="3">
    <source>
        <dbReference type="EMBL" id="CUS12869.1"/>
    </source>
</evidence>
<gene>
    <name evidence="3" type="ORF">GSTUAT00003142001</name>
</gene>
<feature type="signal peptide" evidence="2">
    <location>
        <begin position="1"/>
        <end position="18"/>
    </location>
</feature>
<keyword evidence="4" id="KW-1185">Reference proteome</keyword>
<evidence type="ECO:0000256" key="1">
    <source>
        <dbReference type="ARBA" id="ARBA00023157"/>
    </source>
</evidence>
<evidence type="ECO:0000256" key="2">
    <source>
        <dbReference type="RuleBase" id="RU365009"/>
    </source>
</evidence>
<comment type="subcellular location">
    <subcellularLocation>
        <location evidence="2">Secreted</location>
        <location evidence="2">Cell wall</location>
    </subcellularLocation>
</comment>
<protein>
    <recommendedName>
        <fullName evidence="2">Hydrophobin</fullName>
    </recommendedName>
</protein>
<dbReference type="EMBL" id="LN890983">
    <property type="protein sequence ID" value="CUS12869.1"/>
    <property type="molecule type" value="Genomic_DNA"/>
</dbReference>
<keyword evidence="2" id="KW-0134">Cell wall</keyword>
<name>A0A292PZ70_9PEZI</name>
<reference evidence="3" key="1">
    <citation type="submission" date="2015-10" db="EMBL/GenBank/DDBJ databases">
        <authorList>
            <person name="Regsiter A."/>
            <person name="william w."/>
        </authorList>
    </citation>
    <scope>NUCLEOTIDE SEQUENCE</scope>
    <source>
        <strain evidence="3">Montdore</strain>
    </source>
</reference>
<keyword evidence="1 2" id="KW-1015">Disulfide bond</keyword>
<feature type="chain" id="PRO_5041019026" description="Hydrophobin" evidence="2">
    <location>
        <begin position="19"/>
        <end position="122"/>
    </location>
</feature>
<proteinExistence type="inferred from homology"/>
<dbReference type="Pfam" id="PF01185">
    <property type="entry name" value="Hydrophobin"/>
    <property type="match status" value="1"/>
</dbReference>
<dbReference type="InterPro" id="IPR001338">
    <property type="entry name" value="Class_I_Hydrophobin"/>
</dbReference>
<keyword evidence="2" id="KW-0964">Secreted</keyword>
<dbReference type="AlphaFoldDB" id="A0A292PZ70"/>
<organism evidence="3 4">
    <name type="scientific">Tuber aestivum</name>
    <name type="common">summer truffle</name>
    <dbReference type="NCBI Taxonomy" id="59557"/>
    <lineage>
        <taxon>Eukaryota</taxon>
        <taxon>Fungi</taxon>
        <taxon>Dikarya</taxon>
        <taxon>Ascomycota</taxon>
        <taxon>Pezizomycotina</taxon>
        <taxon>Pezizomycetes</taxon>
        <taxon>Pezizales</taxon>
        <taxon>Tuberaceae</taxon>
        <taxon>Tuber</taxon>
    </lineage>
</organism>
<comment type="similarity">
    <text evidence="2">Belongs to the fungal hydrophobin family.</text>
</comment>
<dbReference type="GO" id="GO:0005199">
    <property type="term" value="F:structural constituent of cell wall"/>
    <property type="evidence" value="ECO:0007669"/>
    <property type="project" value="InterPro"/>
</dbReference>
<dbReference type="GO" id="GO:0009277">
    <property type="term" value="C:fungal-type cell wall"/>
    <property type="evidence" value="ECO:0007669"/>
    <property type="project" value="InterPro"/>
</dbReference>
<sequence length="122" mass="12207">MVAIKSLAVLLFAAAAAAGPGAGGHGHGSNVDVKDSSIKCGNQDQKIYCCNDNTHEKAVGQYTGVFNGLSVKCNSVPVNVLAVVDVVSAQKQCSAGAACCNAESDENGVVNIVTGCVAPVVN</sequence>
<dbReference type="Proteomes" id="UP001412239">
    <property type="component" value="Unassembled WGS sequence"/>
</dbReference>
<accession>A0A292PZ70</accession>
<keyword evidence="2" id="KW-0732">Signal</keyword>
<evidence type="ECO:0000313" key="4">
    <source>
        <dbReference type="Proteomes" id="UP001412239"/>
    </source>
</evidence>